<keyword evidence="3 14" id="KW-0813">Transport</keyword>
<comment type="caution">
    <text evidence="18">The sequence shown here is derived from an EMBL/GenBank/DDBJ whole genome shotgun (WGS) entry which is preliminary data.</text>
</comment>
<evidence type="ECO:0000256" key="4">
    <source>
        <dbReference type="ARBA" id="ARBA00022538"/>
    </source>
</evidence>
<dbReference type="InterPro" id="IPR045319">
    <property type="entry name" value="KAT/AKT"/>
</dbReference>
<dbReference type="SMART" id="SM00248">
    <property type="entry name" value="ANK"/>
    <property type="match status" value="4"/>
</dbReference>
<dbReference type="InterPro" id="IPR000595">
    <property type="entry name" value="cNMP-bd_dom"/>
</dbReference>
<feature type="domain" description="Cyclic nucleotide-binding" evidence="16">
    <location>
        <begin position="395"/>
        <end position="497"/>
    </location>
</feature>
<dbReference type="FunFam" id="2.60.120.10:FF:000074">
    <property type="entry name" value="Potassium channel KAT2"/>
    <property type="match status" value="1"/>
</dbReference>
<dbReference type="Gene3D" id="1.25.40.20">
    <property type="entry name" value="Ankyrin repeat-containing domain"/>
    <property type="match status" value="1"/>
</dbReference>
<dbReference type="CDD" id="cd00038">
    <property type="entry name" value="CAP_ED"/>
    <property type="match status" value="1"/>
</dbReference>
<keyword evidence="11 14" id="KW-0472">Membrane</keyword>
<evidence type="ECO:0000256" key="13">
    <source>
        <dbReference type="PROSITE-ProRule" id="PRU00023"/>
    </source>
</evidence>
<feature type="repeat" description="ANK" evidence="13">
    <location>
        <begin position="697"/>
        <end position="729"/>
    </location>
</feature>
<keyword evidence="10 14" id="KW-0406">Ion transport</keyword>
<accession>A0AAW2JRN9</accession>
<comment type="function">
    <text evidence="14">Potassium channel.</text>
</comment>
<evidence type="ECO:0000256" key="9">
    <source>
        <dbReference type="ARBA" id="ARBA00022989"/>
    </source>
</evidence>
<evidence type="ECO:0000256" key="5">
    <source>
        <dbReference type="ARBA" id="ARBA00022692"/>
    </source>
</evidence>
<dbReference type="Gene3D" id="1.10.287.630">
    <property type="entry name" value="Helix hairpin bin"/>
    <property type="match status" value="1"/>
</dbReference>
<dbReference type="Pfam" id="PF00027">
    <property type="entry name" value="cNMP_binding"/>
    <property type="match status" value="1"/>
</dbReference>
<evidence type="ECO:0000256" key="12">
    <source>
        <dbReference type="ARBA" id="ARBA00023303"/>
    </source>
</evidence>
<feature type="transmembrane region" description="Helical" evidence="14">
    <location>
        <begin position="286"/>
        <end position="308"/>
    </location>
</feature>
<dbReference type="SUPFAM" id="SSF81324">
    <property type="entry name" value="Voltage-gated potassium channels"/>
    <property type="match status" value="1"/>
</dbReference>
<reference evidence="18" key="2">
    <citation type="journal article" date="2024" name="Plant">
        <title>Genomic evolution and insights into agronomic trait innovations of Sesamum species.</title>
        <authorList>
            <person name="Miao H."/>
            <person name="Wang L."/>
            <person name="Qu L."/>
            <person name="Liu H."/>
            <person name="Sun Y."/>
            <person name="Le M."/>
            <person name="Wang Q."/>
            <person name="Wei S."/>
            <person name="Zheng Y."/>
            <person name="Lin W."/>
            <person name="Duan Y."/>
            <person name="Cao H."/>
            <person name="Xiong S."/>
            <person name="Wang X."/>
            <person name="Wei L."/>
            <person name="Li C."/>
            <person name="Ma Q."/>
            <person name="Ju M."/>
            <person name="Zhao R."/>
            <person name="Li G."/>
            <person name="Mu C."/>
            <person name="Tian Q."/>
            <person name="Mei H."/>
            <person name="Zhang T."/>
            <person name="Gao T."/>
            <person name="Zhang H."/>
        </authorList>
    </citation>
    <scope>NUCLEOTIDE SEQUENCE</scope>
    <source>
        <strain evidence="18">G02</strain>
    </source>
</reference>
<name>A0AAW2JRN9_SESRA</name>
<comment type="subunit">
    <text evidence="14">The potassium channel is composed of a homo- or heterotetrameric complex of pore-forming subunits.</text>
</comment>
<dbReference type="InterPro" id="IPR014710">
    <property type="entry name" value="RmlC-like_jellyroll"/>
</dbReference>
<dbReference type="Pfam" id="PF11834">
    <property type="entry name" value="KHA"/>
    <property type="match status" value="1"/>
</dbReference>
<dbReference type="SUPFAM" id="SSF48403">
    <property type="entry name" value="Ankyrin repeat"/>
    <property type="match status" value="1"/>
</dbReference>
<keyword evidence="7 14" id="KW-0851">Voltage-gated channel</keyword>
<dbReference type="PANTHER" id="PTHR45743">
    <property type="entry name" value="POTASSIUM CHANNEL AKT1"/>
    <property type="match status" value="1"/>
</dbReference>
<evidence type="ECO:0000256" key="7">
    <source>
        <dbReference type="ARBA" id="ARBA00022882"/>
    </source>
</evidence>
<dbReference type="FunFam" id="1.10.287.70:FF:000123">
    <property type="entry name" value="Potassium channel KAT3"/>
    <property type="match status" value="1"/>
</dbReference>
<reference evidence="18" key="1">
    <citation type="submission" date="2020-06" db="EMBL/GenBank/DDBJ databases">
        <authorList>
            <person name="Li T."/>
            <person name="Hu X."/>
            <person name="Zhang T."/>
            <person name="Song X."/>
            <person name="Zhang H."/>
            <person name="Dai N."/>
            <person name="Sheng W."/>
            <person name="Hou X."/>
            <person name="Wei L."/>
        </authorList>
    </citation>
    <scope>NUCLEOTIDE SEQUENCE</scope>
    <source>
        <strain evidence="18">G02</strain>
        <tissue evidence="18">Leaf</tissue>
    </source>
</reference>
<evidence type="ECO:0000256" key="15">
    <source>
        <dbReference type="SAM" id="MobiDB-lite"/>
    </source>
</evidence>
<comment type="caution">
    <text evidence="14">Lacks conserved residue(s) required for the propagation of feature annotation.</text>
</comment>
<dbReference type="InterPro" id="IPR036770">
    <property type="entry name" value="Ankyrin_rpt-contain_sf"/>
</dbReference>
<dbReference type="Gene3D" id="2.60.120.10">
    <property type="entry name" value="Jelly Rolls"/>
    <property type="match status" value="1"/>
</dbReference>
<dbReference type="GO" id="GO:0005249">
    <property type="term" value="F:voltage-gated potassium channel activity"/>
    <property type="evidence" value="ECO:0007669"/>
    <property type="project" value="UniProtKB-UniRule"/>
</dbReference>
<dbReference type="PANTHER" id="PTHR45743:SF2">
    <property type="entry name" value="POTASSIUM CHANNEL AKT1"/>
    <property type="match status" value="1"/>
</dbReference>
<dbReference type="GO" id="GO:0034702">
    <property type="term" value="C:monoatomic ion channel complex"/>
    <property type="evidence" value="ECO:0007669"/>
    <property type="project" value="UniProtKB-KW"/>
</dbReference>
<comment type="domain">
    <text evidence="14">The segment S4 is probably the voltage-sensor and is characterized by a series of positively charged amino acids. The pore-forming region H5 is enclosed by the transmembrane segments S5 and S6 in the Shaker-type (1P/6TM) and contains the GYGD signature motif which seems to be involved in potassium selectivity.</text>
</comment>
<keyword evidence="5 14" id="KW-0812">Transmembrane</keyword>
<dbReference type="SMART" id="SM00100">
    <property type="entry name" value="cNMP"/>
    <property type="match status" value="1"/>
</dbReference>
<feature type="transmembrane region" description="Helical" evidence="14">
    <location>
        <begin position="107"/>
        <end position="125"/>
    </location>
</feature>
<dbReference type="PRINTS" id="PR01463">
    <property type="entry name" value="EAGCHANLFMLY"/>
</dbReference>
<evidence type="ECO:0000256" key="1">
    <source>
        <dbReference type="ARBA" id="ARBA00004141"/>
    </source>
</evidence>
<keyword evidence="9 14" id="KW-1133">Transmembrane helix</keyword>
<dbReference type="PRINTS" id="PR01415">
    <property type="entry name" value="ANKYRIN"/>
</dbReference>
<gene>
    <name evidence="18" type="ORF">Sradi_6783700</name>
</gene>
<keyword evidence="4 14" id="KW-0633">Potassium transport</keyword>
<evidence type="ECO:0000256" key="6">
    <source>
        <dbReference type="ARBA" id="ARBA00022826"/>
    </source>
</evidence>
<dbReference type="EMBL" id="JACGWJ010000032">
    <property type="protein sequence ID" value="KAL0297316.1"/>
    <property type="molecule type" value="Genomic_DNA"/>
</dbReference>
<evidence type="ECO:0000256" key="10">
    <source>
        <dbReference type="ARBA" id="ARBA00023065"/>
    </source>
</evidence>
<keyword evidence="12 14" id="KW-0407">Ion channel</keyword>
<dbReference type="InterPro" id="IPR018490">
    <property type="entry name" value="cNMP-bd_dom_sf"/>
</dbReference>
<comment type="domain">
    <text evidence="14">The KHA domain (rich in hydrophobic and acidic residues) present in the C-terminal part is likely to be important for tetramerization.</text>
</comment>
<proteinExistence type="inferred from homology"/>
<evidence type="ECO:0000259" key="16">
    <source>
        <dbReference type="PROSITE" id="PS50042"/>
    </source>
</evidence>
<evidence type="ECO:0000259" key="17">
    <source>
        <dbReference type="PROSITE" id="PS51490"/>
    </source>
</evidence>
<evidence type="ECO:0000313" key="18">
    <source>
        <dbReference type="EMBL" id="KAL0297316.1"/>
    </source>
</evidence>
<dbReference type="InterPro" id="IPR021789">
    <property type="entry name" value="KHA_dom"/>
</dbReference>
<dbReference type="PROSITE" id="PS50042">
    <property type="entry name" value="CNMP_BINDING_3"/>
    <property type="match status" value="1"/>
</dbReference>
<dbReference type="PROSITE" id="PS50088">
    <property type="entry name" value="ANK_REPEAT"/>
    <property type="match status" value="2"/>
</dbReference>
<evidence type="ECO:0000256" key="11">
    <source>
        <dbReference type="ARBA" id="ARBA00023136"/>
    </source>
</evidence>
<evidence type="ECO:0000256" key="3">
    <source>
        <dbReference type="ARBA" id="ARBA00022448"/>
    </source>
</evidence>
<sequence>MGVMGFKDVSRLRSSMCGMREIEDETERLSRDERSSHSVSSGILPALGAHSSRRIKLRPSIISPRDPRYRAWETFLIVLVFYTAWVSPFEFGFNMEPSGILSILDNVVNGFFAIDIILTFFVAYLDKATYLLVDNPKLIGLRYAKTWLIFDVISTIPSELARKILPSNVESYGYLSMLRLWRLRRVSAMFQRLEKDRNYNYFTVRIAKVTCVVLFEIHCAGCLFYLLADRNPDPKNTWIGASMENFHDLSLWDRYIISIYWSITTATTTGYGDLHPVNTGEMVFGIFYMLFNLGLTSYIIGNMTNLIVQTTFRTRRFRETINAASSFAKRNQLPPRLQEQMLAHLSLKYRTDSEGLQQQETLDALPKAIRSSISHFLFYSLVDKQEYQILHGGLDFHVLVLDELSSQVSEMKAEYFPPREDVILQNEAPTDFYILVNGAVEIISYTNGTAQEVGDCKTGDVCGEIGVLCYRPQLFTVRTKRLSQLLRLNRTAFLNILQTNVGDGAIIMNNLLQHLKAQNDPVMQEILTDTEHMLAHGRMDVPLSLCFAVAREDDLLLHHLLRRGLEPNELDSNGRNALHLAATKGNLECVLLLLDYGADPNRRGTVLLGLKQLKTLFLSMKQLITFKLCADSEGNVPLWDALLGKHEPVIKALVDNGATLSCGDVGQFACFAAEQNDLDLLKQITKFGGDVTLLNSLGTTALHTAISEENIEIVKFMIEQGADIDKPDVHGWTPRALADYQGHEAIKALFQTKQGHRNSSKALQRSTSTSTSEVQEALPYYLKKYPSEPTIPHFKPDDKTQNARETGIPNHKTGWAASNFQNSLAAILTTGRKQNQGGRVFVSPAADPSMQRAPARVFVFCPEKADVEGILVLLPESLQELLDLGEKKFGIHATKVLSEDGGALIEDLALIRDGDHIFLAS</sequence>
<feature type="repeat" description="ANK" evidence="13">
    <location>
        <begin position="573"/>
        <end position="605"/>
    </location>
</feature>
<dbReference type="Gene3D" id="1.10.287.70">
    <property type="match status" value="1"/>
</dbReference>
<dbReference type="InterPro" id="IPR002110">
    <property type="entry name" value="Ankyrin_rpt"/>
</dbReference>
<evidence type="ECO:0000256" key="14">
    <source>
        <dbReference type="RuleBase" id="RU369015"/>
    </source>
</evidence>
<feature type="region of interest" description="Disordered" evidence="15">
    <location>
        <begin position="792"/>
        <end position="815"/>
    </location>
</feature>
<comment type="subcellular location">
    <subcellularLocation>
        <location evidence="1 14">Membrane</location>
        <topology evidence="1 14">Multi-pass membrane protein</topology>
    </subcellularLocation>
</comment>
<dbReference type="PROSITE" id="PS51490">
    <property type="entry name" value="KHA"/>
    <property type="match status" value="1"/>
</dbReference>
<protein>
    <recommendedName>
        <fullName evidence="14">Potassium channel</fullName>
    </recommendedName>
</protein>
<keyword evidence="13" id="KW-0040">ANK repeat</keyword>
<dbReference type="InterPro" id="IPR005821">
    <property type="entry name" value="Ion_trans_dom"/>
</dbReference>
<dbReference type="AlphaFoldDB" id="A0AAW2JRN9"/>
<keyword evidence="8 14" id="KW-0630">Potassium</keyword>
<evidence type="ECO:0000256" key="8">
    <source>
        <dbReference type="ARBA" id="ARBA00022958"/>
    </source>
</evidence>
<comment type="similarity">
    <text evidence="2 14">Belongs to the potassium channel family. Plant (TC 1.A.1.4) subfamily.</text>
</comment>
<dbReference type="Pfam" id="PF00520">
    <property type="entry name" value="Ion_trans"/>
    <property type="match status" value="1"/>
</dbReference>
<dbReference type="InterPro" id="IPR003938">
    <property type="entry name" value="K_chnl_volt-dep_EAG/ELK/ERG"/>
</dbReference>
<dbReference type="SUPFAM" id="SSF51206">
    <property type="entry name" value="cAMP-binding domain-like"/>
    <property type="match status" value="1"/>
</dbReference>
<dbReference type="PROSITE" id="PS50297">
    <property type="entry name" value="ANK_REP_REGION"/>
    <property type="match status" value="2"/>
</dbReference>
<keyword evidence="6 14" id="KW-0631">Potassium channel</keyword>
<dbReference type="Pfam" id="PF12796">
    <property type="entry name" value="Ank_2"/>
    <property type="match status" value="2"/>
</dbReference>
<organism evidence="18">
    <name type="scientific">Sesamum radiatum</name>
    <name type="common">Black benniseed</name>
    <dbReference type="NCBI Taxonomy" id="300843"/>
    <lineage>
        <taxon>Eukaryota</taxon>
        <taxon>Viridiplantae</taxon>
        <taxon>Streptophyta</taxon>
        <taxon>Embryophyta</taxon>
        <taxon>Tracheophyta</taxon>
        <taxon>Spermatophyta</taxon>
        <taxon>Magnoliopsida</taxon>
        <taxon>eudicotyledons</taxon>
        <taxon>Gunneridae</taxon>
        <taxon>Pentapetalae</taxon>
        <taxon>asterids</taxon>
        <taxon>lamiids</taxon>
        <taxon>Lamiales</taxon>
        <taxon>Pedaliaceae</taxon>
        <taxon>Sesamum</taxon>
    </lineage>
</organism>
<feature type="domain" description="KHA" evidence="17">
    <location>
        <begin position="856"/>
        <end position="921"/>
    </location>
</feature>
<feature type="transmembrane region" description="Helical" evidence="14">
    <location>
        <begin position="206"/>
        <end position="228"/>
    </location>
</feature>
<evidence type="ECO:0000256" key="2">
    <source>
        <dbReference type="ARBA" id="ARBA00007929"/>
    </source>
</evidence>
<feature type="transmembrane region" description="Helical" evidence="14">
    <location>
        <begin position="69"/>
        <end position="87"/>
    </location>
</feature>